<gene>
    <name evidence="2" type="ORF">TrLO_g3224</name>
</gene>
<protein>
    <submittedName>
        <fullName evidence="2">Uncharacterized protein</fullName>
    </submittedName>
</protein>
<comment type="caution">
    <text evidence="2">The sequence shown here is derived from an EMBL/GenBank/DDBJ whole genome shotgun (WGS) entry which is preliminary data.</text>
</comment>
<name>A0A9W7A3P8_9STRA</name>
<reference evidence="3" key="1">
    <citation type="journal article" date="2023" name="Commun. Biol.">
        <title>Genome analysis of Parmales, the sister group of diatoms, reveals the evolutionary specialization of diatoms from phago-mixotrophs to photoautotrophs.</title>
        <authorList>
            <person name="Ban H."/>
            <person name="Sato S."/>
            <person name="Yoshikawa S."/>
            <person name="Yamada K."/>
            <person name="Nakamura Y."/>
            <person name="Ichinomiya M."/>
            <person name="Sato N."/>
            <person name="Blanc-Mathieu R."/>
            <person name="Endo H."/>
            <person name="Kuwata A."/>
            <person name="Ogata H."/>
        </authorList>
    </citation>
    <scope>NUCLEOTIDE SEQUENCE [LARGE SCALE GENOMIC DNA]</scope>
    <source>
        <strain evidence="3">NIES 3700</strain>
    </source>
</reference>
<dbReference type="AlphaFoldDB" id="A0A9W7A3P8"/>
<feature type="region of interest" description="Disordered" evidence="1">
    <location>
        <begin position="52"/>
        <end position="78"/>
    </location>
</feature>
<evidence type="ECO:0000313" key="3">
    <source>
        <dbReference type="Proteomes" id="UP001165122"/>
    </source>
</evidence>
<proteinExistence type="predicted"/>
<keyword evidence="3" id="KW-1185">Reference proteome</keyword>
<dbReference type="OrthoDB" id="10486889at2759"/>
<sequence length="270" mass="28025">MGSWFSKPKCKYESGWSKSNACPPGFTVLEDCGRWSSSISCRAPTSGFDARAIPSGSGATMRGSCTSDSRKPGSGGGAVPAVPSCPSGYTFTSQQDSPCCSGWASTCLESTATGWASVVTCTETRGDMVFDAHGPYSCKDKHNGVSVNFPAQQWCKDSGMGSCWIPYSMQADGKCFPYGEMQWDQSSGYSALSKRGGSEILLDGLAPSTMAASSAGAPVKVVYNTVNIAGVSSSGLACVVGVGALLRKKQKKRSVGKASDIELKDGANTV</sequence>
<dbReference type="EMBL" id="BRXW01000514">
    <property type="protein sequence ID" value="GMH62093.1"/>
    <property type="molecule type" value="Genomic_DNA"/>
</dbReference>
<accession>A0A9W7A3P8</accession>
<evidence type="ECO:0000313" key="2">
    <source>
        <dbReference type="EMBL" id="GMH62093.1"/>
    </source>
</evidence>
<organism evidence="2 3">
    <name type="scientific">Triparma laevis f. longispina</name>
    <dbReference type="NCBI Taxonomy" id="1714387"/>
    <lineage>
        <taxon>Eukaryota</taxon>
        <taxon>Sar</taxon>
        <taxon>Stramenopiles</taxon>
        <taxon>Ochrophyta</taxon>
        <taxon>Bolidophyceae</taxon>
        <taxon>Parmales</taxon>
        <taxon>Triparmaceae</taxon>
        <taxon>Triparma</taxon>
    </lineage>
</organism>
<evidence type="ECO:0000256" key="1">
    <source>
        <dbReference type="SAM" id="MobiDB-lite"/>
    </source>
</evidence>
<dbReference type="Proteomes" id="UP001165122">
    <property type="component" value="Unassembled WGS sequence"/>
</dbReference>